<accession>A0A3D8VIB0</accession>
<evidence type="ECO:0000256" key="1">
    <source>
        <dbReference type="SAM" id="Phobius"/>
    </source>
</evidence>
<dbReference type="InterPro" id="IPR051922">
    <property type="entry name" value="Bact_Sporulation_Assoc"/>
</dbReference>
<keyword evidence="1" id="KW-0812">Transmembrane</keyword>
<dbReference type="RefSeq" id="WP_115894846.1">
    <property type="nucleotide sequence ID" value="NZ_QTLC01000063.1"/>
</dbReference>
<name>A0A3D8VIB0_9BACI</name>
<dbReference type="InterPro" id="IPR013693">
    <property type="entry name" value="SpoIID/LytB_N"/>
</dbReference>
<dbReference type="Pfam" id="PF08486">
    <property type="entry name" value="SpoIID"/>
    <property type="match status" value="1"/>
</dbReference>
<dbReference type="InterPro" id="IPR013486">
    <property type="entry name" value="SpoIID/LytB"/>
</dbReference>
<evidence type="ECO:0000313" key="3">
    <source>
        <dbReference type="EMBL" id="RDY69114.1"/>
    </source>
</evidence>
<organism evidence="3 4">
    <name type="scientific">Halobacillus trueperi</name>
    <dbReference type="NCBI Taxonomy" id="156205"/>
    <lineage>
        <taxon>Bacteria</taxon>
        <taxon>Bacillati</taxon>
        <taxon>Bacillota</taxon>
        <taxon>Bacilli</taxon>
        <taxon>Bacillales</taxon>
        <taxon>Bacillaceae</taxon>
        <taxon>Halobacillus</taxon>
    </lineage>
</organism>
<dbReference type="Proteomes" id="UP000257032">
    <property type="component" value="Unassembled WGS sequence"/>
</dbReference>
<dbReference type="GO" id="GO:0030435">
    <property type="term" value="P:sporulation resulting in formation of a cellular spore"/>
    <property type="evidence" value="ECO:0007669"/>
    <property type="project" value="InterPro"/>
</dbReference>
<gene>
    <name evidence="3" type="primary">spoIID</name>
    <name evidence="3" type="ORF">DXT76_16800</name>
</gene>
<dbReference type="AlphaFoldDB" id="A0A3D8VIB0"/>
<keyword evidence="1" id="KW-1133">Transmembrane helix</keyword>
<dbReference type="PANTHER" id="PTHR30032">
    <property type="entry name" value="N-ACETYLMURAMOYL-L-ALANINE AMIDASE-RELATED"/>
    <property type="match status" value="1"/>
</dbReference>
<dbReference type="EMBL" id="QTLC01000063">
    <property type="protein sequence ID" value="RDY69114.1"/>
    <property type="molecule type" value="Genomic_DNA"/>
</dbReference>
<evidence type="ECO:0000259" key="2">
    <source>
        <dbReference type="Pfam" id="PF08486"/>
    </source>
</evidence>
<feature type="transmembrane region" description="Helical" evidence="1">
    <location>
        <begin position="7"/>
        <end position="30"/>
    </location>
</feature>
<dbReference type="NCBIfam" id="TIGR02870">
    <property type="entry name" value="spore_II_D"/>
    <property type="match status" value="1"/>
</dbReference>
<feature type="domain" description="Sporulation stage II protein D amidase enhancer LytB N-terminal" evidence="2">
    <location>
        <begin position="69"/>
        <end position="170"/>
    </location>
</feature>
<dbReference type="InterPro" id="IPR014225">
    <property type="entry name" value="Spore_II_D_firmicutes"/>
</dbReference>
<comment type="caution">
    <text evidence="3">The sequence shown here is derived from an EMBL/GenBank/DDBJ whole genome shotgun (WGS) entry which is preliminary data.</text>
</comment>
<dbReference type="GO" id="GO:0030288">
    <property type="term" value="C:outer membrane-bounded periplasmic space"/>
    <property type="evidence" value="ECO:0007669"/>
    <property type="project" value="TreeGrafter"/>
</dbReference>
<evidence type="ECO:0000313" key="4">
    <source>
        <dbReference type="Proteomes" id="UP000257032"/>
    </source>
</evidence>
<protein>
    <submittedName>
        <fullName evidence="3">Stage II sporulation protein D</fullName>
    </submittedName>
</protein>
<keyword evidence="1" id="KW-0472">Membrane</keyword>
<proteinExistence type="predicted"/>
<sequence>MIKAKYLIVYSFLLAAVIVLLPTAIVVPFISKPKVNTQATPNPMANTEQNEAEKVSEEAINVKVYLSQKDKVIDLPLEEYVVGVVASEMPNEFEPEALKAQALGARTYITSLLLNKDESVPQGADVTDTTKHQAFSEKSKLMEQWGSEYQEKIDKISKAVAATQGQVIVYDNELITASYFSTSNGYTENSEDYWGAELPYLKSVSSPWDASSPKMNEQMIFPVKEFEQKLGVNIDSNDSLNDTITKQTASKRVEEITINNVKMSGKDVRERLNLPSTDFDWMKEGNHIVVTTKGYGHGVGMSQYGANGMAKEGKSYKDIIKHYYTGVSIVEDKKFLEKYVAVN</sequence>
<reference evidence="3 4" key="1">
    <citation type="submission" date="2018-08" db="EMBL/GenBank/DDBJ databases">
        <title>Genome sequence of strict halophilic Halobacillus trueperi SS1 isolated from Lunsu, a salty water body of North West Himalayas.</title>
        <authorList>
            <person name="Gupta S."/>
            <person name="Sharma P."/>
            <person name="Dev K."/>
            <person name="Baumler D."/>
            <person name="Sourirajan A."/>
        </authorList>
    </citation>
    <scope>NUCLEOTIDE SEQUENCE [LARGE SCALE GENOMIC DNA]</scope>
    <source>
        <strain evidence="3 4">SS1</strain>
    </source>
</reference>
<dbReference type="NCBIfam" id="TIGR02669">
    <property type="entry name" value="SpoIID_LytB"/>
    <property type="match status" value="1"/>
</dbReference>
<dbReference type="PANTHER" id="PTHR30032:SF4">
    <property type="entry name" value="AMIDASE ENHANCER"/>
    <property type="match status" value="1"/>
</dbReference>